<organism evidence="3 4">
    <name type="scientific">Olea europaea subsp. europaea</name>
    <dbReference type="NCBI Taxonomy" id="158383"/>
    <lineage>
        <taxon>Eukaryota</taxon>
        <taxon>Viridiplantae</taxon>
        <taxon>Streptophyta</taxon>
        <taxon>Embryophyta</taxon>
        <taxon>Tracheophyta</taxon>
        <taxon>Spermatophyta</taxon>
        <taxon>Magnoliopsida</taxon>
        <taxon>eudicotyledons</taxon>
        <taxon>Gunneridae</taxon>
        <taxon>Pentapetalae</taxon>
        <taxon>asterids</taxon>
        <taxon>lamiids</taxon>
        <taxon>Lamiales</taxon>
        <taxon>Oleaceae</taxon>
        <taxon>Oleeae</taxon>
        <taxon>Olea</taxon>
    </lineage>
</organism>
<evidence type="ECO:0000259" key="2">
    <source>
        <dbReference type="Pfam" id="PF04765"/>
    </source>
</evidence>
<sequence length="492" mass="56799">MDKDFQRSISSRAARRNQQQQAKYILSGGKLSQDYTMRIIWKRGFIRLVLTAGIIWMLLILSVLLFHVWSCQSSVAFFSALCNKESKVFGMLNTMGLVKSLHRCPIPVADDPNEIVIPNRKSSDEVVQHLSYIMEDNIASNGSQSPPLFGGHQTWQQRDESFKVKPIMKVHCGFMQGGGAEMAAADIRYVKKCRFVIASGIFDGYDTPHQPSNISKRSQRLFCFLMVVDEVSLEFIKNNVTVREDNNGGQWVGVWRLILLKHQPYDEPRRNGKVPKILTHRLFPQAQYSIWIDGKMELIVDPLLMLERYLWRGKHTFAIAQHKHHRSIYEEADANKRRKRYARPLIDLQMKIYRYEGMEPWSPNKSTVSDVPEGAIIIREHTALNNLFSCLWFNEVNLFTPRDQLSFGYVVYRLGSRFKLFMFPNCEYNSIFVLHPHTREHSSKVEWVKSLEEFKKKADLKESRGGLGLWSPYPGNLDLVVLPPVARTSKAG</sequence>
<dbReference type="InterPro" id="IPR048354">
    <property type="entry name" value="TOD1_MUCI70_glycTrfase_dom"/>
</dbReference>
<dbReference type="InterPro" id="IPR006852">
    <property type="entry name" value="TOD1_MUCI70"/>
</dbReference>
<dbReference type="OrthoDB" id="1905162at2759"/>
<reference evidence="3 4" key="1">
    <citation type="submission" date="2019-12" db="EMBL/GenBank/DDBJ databases">
        <authorList>
            <person name="Alioto T."/>
            <person name="Alioto T."/>
            <person name="Gomez Garrido J."/>
        </authorList>
    </citation>
    <scope>NUCLEOTIDE SEQUENCE [LARGE SCALE GENOMIC DNA]</scope>
</reference>
<dbReference type="Pfam" id="PF04765">
    <property type="entry name" value="TOD1_MUCI70"/>
    <property type="match status" value="1"/>
</dbReference>
<evidence type="ECO:0000313" key="4">
    <source>
        <dbReference type="Proteomes" id="UP000594638"/>
    </source>
</evidence>
<keyword evidence="1" id="KW-0812">Transmembrane</keyword>
<evidence type="ECO:0000256" key="1">
    <source>
        <dbReference type="SAM" id="Phobius"/>
    </source>
</evidence>
<dbReference type="EMBL" id="CACTIH010003619">
    <property type="protein sequence ID" value="CAA2978497.1"/>
    <property type="molecule type" value="Genomic_DNA"/>
</dbReference>
<keyword evidence="1" id="KW-0472">Membrane</keyword>
<comment type="caution">
    <text evidence="3">The sequence shown here is derived from an EMBL/GenBank/DDBJ whole genome shotgun (WGS) entry which is preliminary data.</text>
</comment>
<dbReference type="Proteomes" id="UP000594638">
    <property type="component" value="Unassembled WGS sequence"/>
</dbReference>
<keyword evidence="4" id="KW-1185">Reference proteome</keyword>
<feature type="transmembrane region" description="Helical" evidence="1">
    <location>
        <begin position="45"/>
        <end position="69"/>
    </location>
</feature>
<name>A0A8S0RGM4_OLEEU</name>
<proteinExistence type="predicted"/>
<dbReference type="PANTHER" id="PTHR12956:SF22">
    <property type="entry name" value="OS06G0724300 PROTEIN"/>
    <property type="match status" value="1"/>
</dbReference>
<dbReference type="PANTHER" id="PTHR12956">
    <property type="entry name" value="ALKALINE CERAMIDASE-RELATED"/>
    <property type="match status" value="1"/>
</dbReference>
<dbReference type="AlphaFoldDB" id="A0A8S0RGM4"/>
<keyword evidence="1" id="KW-1133">Transmembrane helix</keyword>
<accession>A0A8S0RGM4</accession>
<evidence type="ECO:0000313" key="3">
    <source>
        <dbReference type="EMBL" id="CAA2978497.1"/>
    </source>
</evidence>
<feature type="domain" description="TOD1/MUCI70 glycosyltransferase-like" evidence="2">
    <location>
        <begin position="130"/>
        <end position="437"/>
    </location>
</feature>
<dbReference type="Gramene" id="OE9A098636T2">
    <property type="protein sequence ID" value="OE9A098636C2"/>
    <property type="gene ID" value="OE9A098636"/>
</dbReference>
<protein>
    <submittedName>
        <fullName evidence="3">Uncharacterized protein LOC111389288 isoform X1</fullName>
    </submittedName>
</protein>
<gene>
    <name evidence="3" type="ORF">OLEA9_A098636</name>
</gene>